<proteinExistence type="inferred from homology"/>
<dbReference type="InterPro" id="IPR000515">
    <property type="entry name" value="MetI-like"/>
</dbReference>
<evidence type="ECO:0000256" key="4">
    <source>
        <dbReference type="ARBA" id="ARBA00022692"/>
    </source>
</evidence>
<evidence type="ECO:0000256" key="3">
    <source>
        <dbReference type="ARBA" id="ARBA00022475"/>
    </source>
</evidence>
<feature type="domain" description="ABC transmembrane type-1" evidence="8">
    <location>
        <begin position="63"/>
        <end position="247"/>
    </location>
</feature>
<feature type="transmembrane region" description="Helical" evidence="7">
    <location>
        <begin position="116"/>
        <end position="140"/>
    </location>
</feature>
<sequence>MEKKSTLSKILIFISVIAFGVWSAYDLELSPMKFIAGIPDIFNLIYRSLPPDLSILSRLVTPALRTLEVAIWGTFIAVVFSTILSFGAAKNLFGSNKIIYGLTRGILNTLRSIPDLIWALVFVAAVGLGTFPGVLALAVYSCGELGKLYAESIENIDPGPREALESTGAGSFRVIRWAILPQILPEAITYTLYRLESNVRHAFILGLVGAGGLGHELIVSMRLFRYDEALTIILVIIITVSLTDFVSGKLRQKVI</sequence>
<dbReference type="RefSeq" id="WP_305991738.1">
    <property type="nucleotide sequence ID" value="NZ_JAVAMP010000003.1"/>
</dbReference>
<dbReference type="PROSITE" id="PS50928">
    <property type="entry name" value="ABC_TM1"/>
    <property type="match status" value="1"/>
</dbReference>
<comment type="caution">
    <text evidence="9">The sequence shown here is derived from an EMBL/GenBank/DDBJ whole genome shotgun (WGS) entry which is preliminary data.</text>
</comment>
<evidence type="ECO:0000256" key="6">
    <source>
        <dbReference type="ARBA" id="ARBA00023136"/>
    </source>
</evidence>
<feature type="transmembrane region" description="Helical" evidence="7">
    <location>
        <begin position="69"/>
        <end position="89"/>
    </location>
</feature>
<dbReference type="EMBL" id="JAVAMP010000003">
    <property type="protein sequence ID" value="MDP5274427.1"/>
    <property type="molecule type" value="Genomic_DNA"/>
</dbReference>
<dbReference type="PANTHER" id="PTHR30043:SF1">
    <property type="entry name" value="ABC TRANSPORT SYSTEM PERMEASE PROTEIN P69"/>
    <property type="match status" value="1"/>
</dbReference>
<name>A0ABT9IZ71_9BACL</name>
<evidence type="ECO:0000256" key="2">
    <source>
        <dbReference type="ARBA" id="ARBA00022448"/>
    </source>
</evidence>
<feature type="transmembrane region" description="Helical" evidence="7">
    <location>
        <begin position="7"/>
        <end position="25"/>
    </location>
</feature>
<dbReference type="CDD" id="cd06261">
    <property type="entry name" value="TM_PBP2"/>
    <property type="match status" value="1"/>
</dbReference>
<protein>
    <submittedName>
        <fullName evidence="9">Phosphonate ABC transporter, permease protein PhnE</fullName>
    </submittedName>
</protein>
<evidence type="ECO:0000259" key="8">
    <source>
        <dbReference type="PROSITE" id="PS50928"/>
    </source>
</evidence>
<feature type="transmembrane region" description="Helical" evidence="7">
    <location>
        <begin position="229"/>
        <end position="247"/>
    </location>
</feature>
<evidence type="ECO:0000256" key="7">
    <source>
        <dbReference type="RuleBase" id="RU363032"/>
    </source>
</evidence>
<dbReference type="InterPro" id="IPR005769">
    <property type="entry name" value="PhnE/PtxC"/>
</dbReference>
<organism evidence="9 10">
    <name type="scientific">Chengkuizengella axinellae</name>
    <dbReference type="NCBI Taxonomy" id="3064388"/>
    <lineage>
        <taxon>Bacteria</taxon>
        <taxon>Bacillati</taxon>
        <taxon>Bacillota</taxon>
        <taxon>Bacilli</taxon>
        <taxon>Bacillales</taxon>
        <taxon>Paenibacillaceae</taxon>
        <taxon>Chengkuizengella</taxon>
    </lineage>
</organism>
<keyword evidence="5 7" id="KW-1133">Transmembrane helix</keyword>
<comment type="similarity">
    <text evidence="7">Belongs to the binding-protein-dependent transport system permease family.</text>
</comment>
<dbReference type="NCBIfam" id="TIGR01097">
    <property type="entry name" value="PhnE"/>
    <property type="match status" value="1"/>
</dbReference>
<dbReference type="PANTHER" id="PTHR30043">
    <property type="entry name" value="PHOSPHONATES TRANSPORT SYSTEM PERMEASE PROTEIN"/>
    <property type="match status" value="1"/>
</dbReference>
<dbReference type="SUPFAM" id="SSF161098">
    <property type="entry name" value="MetI-like"/>
    <property type="match status" value="1"/>
</dbReference>
<keyword evidence="10" id="KW-1185">Reference proteome</keyword>
<reference evidence="9 10" key="1">
    <citation type="submission" date="2023-08" db="EMBL/GenBank/DDBJ databases">
        <authorList>
            <person name="Park J.-S."/>
        </authorList>
    </citation>
    <scope>NUCLEOTIDE SEQUENCE [LARGE SCALE GENOMIC DNA]</scope>
    <source>
        <strain evidence="9 10">2205SS18-9</strain>
    </source>
</reference>
<accession>A0ABT9IZ71</accession>
<gene>
    <name evidence="9" type="primary">phnE</name>
    <name evidence="9" type="ORF">Q5Y73_09925</name>
</gene>
<evidence type="ECO:0000313" key="9">
    <source>
        <dbReference type="EMBL" id="MDP5274427.1"/>
    </source>
</evidence>
<keyword evidence="6 7" id="KW-0472">Membrane</keyword>
<dbReference type="Pfam" id="PF00528">
    <property type="entry name" value="BPD_transp_1"/>
    <property type="match status" value="1"/>
</dbReference>
<dbReference type="InterPro" id="IPR035906">
    <property type="entry name" value="MetI-like_sf"/>
</dbReference>
<evidence type="ECO:0000256" key="1">
    <source>
        <dbReference type="ARBA" id="ARBA00004651"/>
    </source>
</evidence>
<evidence type="ECO:0000256" key="5">
    <source>
        <dbReference type="ARBA" id="ARBA00022989"/>
    </source>
</evidence>
<keyword evidence="2 7" id="KW-0813">Transport</keyword>
<dbReference type="Gene3D" id="1.10.3720.10">
    <property type="entry name" value="MetI-like"/>
    <property type="match status" value="1"/>
</dbReference>
<evidence type="ECO:0000313" key="10">
    <source>
        <dbReference type="Proteomes" id="UP001231941"/>
    </source>
</evidence>
<keyword evidence="3" id="KW-1003">Cell membrane</keyword>
<dbReference type="Proteomes" id="UP001231941">
    <property type="component" value="Unassembled WGS sequence"/>
</dbReference>
<keyword evidence="4 7" id="KW-0812">Transmembrane</keyword>
<comment type="subcellular location">
    <subcellularLocation>
        <location evidence="1 7">Cell membrane</location>
        <topology evidence="1 7">Multi-pass membrane protein</topology>
    </subcellularLocation>
</comment>